<feature type="chain" id="PRO_5018332652" evidence="8">
    <location>
        <begin position="34"/>
        <end position="1031"/>
    </location>
</feature>
<gene>
    <name evidence="10" type="ORF">EFA69_10425</name>
</gene>
<dbReference type="OrthoDB" id="9768177at2"/>
<dbReference type="Pfam" id="PF13715">
    <property type="entry name" value="CarbopepD_reg_2"/>
    <property type="match status" value="1"/>
</dbReference>
<dbReference type="NCBIfam" id="TIGR04056">
    <property type="entry name" value="OMP_RagA_SusC"/>
    <property type="match status" value="1"/>
</dbReference>
<comment type="caution">
    <text evidence="10">The sequence shown here is derived from an EMBL/GenBank/DDBJ whole genome shotgun (WGS) entry which is preliminary data.</text>
</comment>
<keyword evidence="10" id="KW-0675">Receptor</keyword>
<evidence type="ECO:0000259" key="9">
    <source>
        <dbReference type="Pfam" id="PF07715"/>
    </source>
</evidence>
<dbReference type="Gene3D" id="2.60.40.1120">
    <property type="entry name" value="Carboxypeptidase-like, regulatory domain"/>
    <property type="match status" value="1"/>
</dbReference>
<organism evidence="10 11">
    <name type="scientific">Rufibacter immobilis</name>
    <dbReference type="NCBI Taxonomy" id="1348778"/>
    <lineage>
        <taxon>Bacteria</taxon>
        <taxon>Pseudomonadati</taxon>
        <taxon>Bacteroidota</taxon>
        <taxon>Cytophagia</taxon>
        <taxon>Cytophagales</taxon>
        <taxon>Hymenobacteraceae</taxon>
        <taxon>Rufibacter</taxon>
    </lineage>
</organism>
<keyword evidence="4 7" id="KW-0812">Transmembrane</keyword>
<keyword evidence="3 7" id="KW-1134">Transmembrane beta strand</keyword>
<evidence type="ECO:0000313" key="11">
    <source>
        <dbReference type="Proteomes" id="UP000271010"/>
    </source>
</evidence>
<dbReference type="InterPro" id="IPR039426">
    <property type="entry name" value="TonB-dep_rcpt-like"/>
</dbReference>
<dbReference type="EMBL" id="RJJE01000009">
    <property type="protein sequence ID" value="RNI29935.1"/>
    <property type="molecule type" value="Genomic_DNA"/>
</dbReference>
<keyword evidence="8" id="KW-0732">Signal</keyword>
<dbReference type="InterPro" id="IPR023997">
    <property type="entry name" value="TonB-dep_OMP_SusC/RagA_CS"/>
</dbReference>
<evidence type="ECO:0000256" key="5">
    <source>
        <dbReference type="ARBA" id="ARBA00023136"/>
    </source>
</evidence>
<dbReference type="FunFam" id="2.170.130.10:FF:000003">
    <property type="entry name" value="SusC/RagA family TonB-linked outer membrane protein"/>
    <property type="match status" value="1"/>
</dbReference>
<dbReference type="Gene3D" id="2.170.130.10">
    <property type="entry name" value="TonB-dependent receptor, plug domain"/>
    <property type="match status" value="1"/>
</dbReference>
<keyword evidence="11" id="KW-1185">Reference proteome</keyword>
<feature type="domain" description="TonB-dependent receptor plug" evidence="9">
    <location>
        <begin position="127"/>
        <end position="233"/>
    </location>
</feature>
<evidence type="ECO:0000256" key="3">
    <source>
        <dbReference type="ARBA" id="ARBA00022452"/>
    </source>
</evidence>
<keyword evidence="6 7" id="KW-0998">Cell outer membrane</keyword>
<accession>A0A3M9MXQ6</accession>
<sequence length="1031" mass="113054">MVNTPGGATCKKLLVALMLPIFMLLCVSSGVLAQSRTVSGVVTDAAKEPLPGVSVIVKGTTNGSSTDVEGRFSLQVTEANPVLVVNYIGYESQEVTVQGNSPVTIVLQTSAKALEEVVVVGYGTQKKVNLTGSVSVVDGGELTKRPVASTGLALQGIAPGVNVQQQSGLPGGDSPTIRIRGLGSIAAGSNPLVLVDNVEMSLDAIDPNNIESISILKDAAAAAVYGSKAANGVVLITTKRGSAKGINVQYNMYAGWQKATNMPDKVNALDHMKYFDIAQVNDGNRPSFTDAIARYEATGPDNFSLFNTDWVDEVLSNNGAMQSHNLILTGGTDKIKTFASGSYLNQNGLTQNTNYQRIDFRFNTDMELAKGLTASMDLVMNRGDRTWPGDSSPGFLIRQAIGLPAYVPGRFNTGEYGAGWENRNPIAQAEASGFNDKITNSRIISGTLRYTPIEGLELFATYSINRANERSTNLIKQYQVYEPDLVNNVLKLKTLYPPNTSISDMSTDIGQDLFRTQATYNKSFGKHNLTLLGGFSTEDNIYSFINGSRANLLTPDLPFLSSGDPATQIALSGARRQTMVSLYSRVAYNYDEKYLLELNGRWDASSRFQDGNRWGMFPSISAGWRISQEDFWEGISGVVNEAKIRASYGALGNQNLGSSTFGFYPTYPSYAAGNAYNYFFNNSVSPGYVLLDTPNRGILWETSKIFDIGADFGLLNNQLSITADYFSRDIEDMLQRIPIPNYVGAAAPYVNAGTMRNTGWELGVTWKDDINDFHYQIQANLSDVKNEVTNLNGQEYVTGNLIGREGYAYNSYYGYIAEGLFQSQDEVNASPRIAGNKPGDVKYRDVSGPNGIPDGLIDTYDRVVLGNSMPRYEYSANFAAQYKGFDATIFFQGIGKRDNYMSGTGVQPFYSGGFQGTMYEFQKDFWTPENPGAAYPQLSIKNVSDNPNYRPSSYWIKSGAYLRLKNVVLGYTLPKELTQKVKISSWRFYASAQNLFTWDNFYPGFDPEINDNTGDFYPIMKTFTFGMNIKF</sequence>
<dbReference type="Pfam" id="PF07715">
    <property type="entry name" value="Plug"/>
    <property type="match status" value="1"/>
</dbReference>
<evidence type="ECO:0000256" key="1">
    <source>
        <dbReference type="ARBA" id="ARBA00004571"/>
    </source>
</evidence>
<dbReference type="Proteomes" id="UP000271010">
    <property type="component" value="Unassembled WGS sequence"/>
</dbReference>
<dbReference type="SUPFAM" id="SSF56935">
    <property type="entry name" value="Porins"/>
    <property type="match status" value="1"/>
</dbReference>
<dbReference type="Gene3D" id="2.40.170.20">
    <property type="entry name" value="TonB-dependent receptor, beta-barrel domain"/>
    <property type="match status" value="1"/>
</dbReference>
<dbReference type="InterPro" id="IPR036942">
    <property type="entry name" value="Beta-barrel_TonB_sf"/>
</dbReference>
<dbReference type="AlphaFoldDB" id="A0A3M9MXQ6"/>
<dbReference type="FunFam" id="2.60.40.1120:FF:000003">
    <property type="entry name" value="Outer membrane protein Omp121"/>
    <property type="match status" value="1"/>
</dbReference>
<feature type="signal peptide" evidence="8">
    <location>
        <begin position="1"/>
        <end position="33"/>
    </location>
</feature>
<evidence type="ECO:0000256" key="8">
    <source>
        <dbReference type="SAM" id="SignalP"/>
    </source>
</evidence>
<evidence type="ECO:0000313" key="10">
    <source>
        <dbReference type="EMBL" id="RNI29935.1"/>
    </source>
</evidence>
<comment type="similarity">
    <text evidence="7">Belongs to the TonB-dependent receptor family.</text>
</comment>
<comment type="subcellular location">
    <subcellularLocation>
        <location evidence="1 7">Cell outer membrane</location>
        <topology evidence="1 7">Multi-pass membrane protein</topology>
    </subcellularLocation>
</comment>
<dbReference type="GO" id="GO:0009279">
    <property type="term" value="C:cell outer membrane"/>
    <property type="evidence" value="ECO:0007669"/>
    <property type="project" value="UniProtKB-SubCell"/>
</dbReference>
<dbReference type="NCBIfam" id="TIGR04057">
    <property type="entry name" value="SusC_RagA_signa"/>
    <property type="match status" value="1"/>
</dbReference>
<keyword evidence="2 7" id="KW-0813">Transport</keyword>
<dbReference type="PROSITE" id="PS52016">
    <property type="entry name" value="TONB_DEPENDENT_REC_3"/>
    <property type="match status" value="1"/>
</dbReference>
<proteinExistence type="inferred from homology"/>
<keyword evidence="5 7" id="KW-0472">Membrane</keyword>
<reference evidence="10 11" key="1">
    <citation type="submission" date="2018-11" db="EMBL/GenBank/DDBJ databases">
        <title>Rufibacter latericius sp. nov., isolated from water in Baiyang Lake.</title>
        <authorList>
            <person name="Yang Y."/>
        </authorList>
    </citation>
    <scope>NUCLEOTIDE SEQUENCE [LARGE SCALE GENOMIC DNA]</scope>
    <source>
        <strain evidence="10 11">MCC P1</strain>
    </source>
</reference>
<dbReference type="SUPFAM" id="SSF49464">
    <property type="entry name" value="Carboxypeptidase regulatory domain-like"/>
    <property type="match status" value="1"/>
</dbReference>
<dbReference type="InterPro" id="IPR023996">
    <property type="entry name" value="TonB-dep_OMP_SusC/RagA"/>
</dbReference>
<name>A0A3M9MXQ6_9BACT</name>
<evidence type="ECO:0000256" key="4">
    <source>
        <dbReference type="ARBA" id="ARBA00022692"/>
    </source>
</evidence>
<protein>
    <submittedName>
        <fullName evidence="10">TonB-dependent receptor</fullName>
    </submittedName>
</protein>
<dbReference type="InterPro" id="IPR037066">
    <property type="entry name" value="Plug_dom_sf"/>
</dbReference>
<dbReference type="InterPro" id="IPR012910">
    <property type="entry name" value="Plug_dom"/>
</dbReference>
<dbReference type="InterPro" id="IPR008969">
    <property type="entry name" value="CarboxyPept-like_regulatory"/>
</dbReference>
<evidence type="ECO:0000256" key="2">
    <source>
        <dbReference type="ARBA" id="ARBA00022448"/>
    </source>
</evidence>
<evidence type="ECO:0000256" key="6">
    <source>
        <dbReference type="ARBA" id="ARBA00023237"/>
    </source>
</evidence>
<evidence type="ECO:0000256" key="7">
    <source>
        <dbReference type="PROSITE-ProRule" id="PRU01360"/>
    </source>
</evidence>